<dbReference type="FunFam" id="1.25.40.10:FF:000351">
    <property type="entry name" value="Pentatricopeptide repeat-containing protein"/>
    <property type="match status" value="1"/>
</dbReference>
<name>A0A4Y1RG85_PRUDU</name>
<sequence>MKTANLGSVSGRTKEVVYPLFSKALSSAKNRTEAQKVHSLIVTLGLHHCVFFSGKLISKYAQLRDPIASLSVFHQAFPKTNPYLWNSIIRALIHNGFYSKAYGHYTEMQKMNVQPDRYTFPSVINACAGLCDLETGIVVHQRISEMGFGSDLYIGNALIDMYARFGELGKARRLFEEMPLRDIVSWNSLISGYSSNGYWEEALEIFHRLRMDGLLPDSFSISGVLPACGSLVDVREGQIVHALVEKIGVHADVLVSNGLLSMYFKFGWLKDAQLFFKRTVVRDSISWNTVICGYSQLGLFEESINLFMEMVNEFTPDLLTITSVLRACVHLRDLGLGRYVHDYMKRSAFSFDTMANNILIDMYAKCGNLLASQQVFDHMECRDSVSWNSLINGYFLNGCCDEGLNLFKVMKSNMIPDSVSYVMILSISTQLADVEKGKMIHCDIVKLGFNYDVIVNNALADMYAKCGKIQDSLIVFENMKVRDVVTWNTIISACIHYDDRILGLRMILRMRNEGVMPDAATMLGILPLCSLLAAKQQGKEIHGCIFRLGFHSDVPVGNALIEMYSSCGSLENSVLVFEHMKKKDVVTYTSMISAFGTYGEGVRALRTFAEMEATSVLPDHLAFLAVIFACSHSGLVEEGLAYFNRMKNDYKIEPRIEHYACVVDLLSRCGLLVQAEDFIHSMPMKPDASIWGSLLSACRSSGEANIAARASEQIIQLDSYDTGYHVLVSNVYAALGKWDQVRIIRKYMQAKGLSKDPGFSWMEIQRRVEASSS</sequence>
<keyword evidence="1" id="KW-0677">Repeat</keyword>
<protein>
    <submittedName>
        <fullName evidence="3">Tetratricopeptide repeat-like superfamily protein</fullName>
    </submittedName>
</protein>
<feature type="repeat" description="PPR" evidence="2">
    <location>
        <begin position="584"/>
        <end position="618"/>
    </location>
</feature>
<dbReference type="GO" id="GO:0003729">
    <property type="term" value="F:mRNA binding"/>
    <property type="evidence" value="ECO:0007669"/>
    <property type="project" value="UniProtKB-ARBA"/>
</dbReference>
<dbReference type="NCBIfam" id="TIGR00756">
    <property type="entry name" value="PPR"/>
    <property type="match status" value="6"/>
</dbReference>
<feature type="repeat" description="PPR" evidence="2">
    <location>
        <begin position="383"/>
        <end position="417"/>
    </location>
</feature>
<dbReference type="GO" id="GO:0009451">
    <property type="term" value="P:RNA modification"/>
    <property type="evidence" value="ECO:0007669"/>
    <property type="project" value="InterPro"/>
</dbReference>
<reference evidence="3" key="1">
    <citation type="journal article" date="2019" name="Science">
        <title>Mutation of a bHLH transcription factor allowed almond domestication.</title>
        <authorList>
            <person name="Sanchez-Perez R."/>
            <person name="Pavan S."/>
            <person name="Mazzeo R."/>
            <person name="Moldovan C."/>
            <person name="Aiese Cigliano R."/>
            <person name="Del Cueto J."/>
            <person name="Ricciardi F."/>
            <person name="Lotti C."/>
            <person name="Ricciardi L."/>
            <person name="Dicenta F."/>
            <person name="Lopez-Marques R.L."/>
            <person name="Lindberg Moller B."/>
        </authorList>
    </citation>
    <scope>NUCLEOTIDE SEQUENCE</scope>
</reference>
<dbReference type="PANTHER" id="PTHR47926:SF533">
    <property type="entry name" value="DYW DOMAIN-CONTAINING PROTEIN"/>
    <property type="match status" value="1"/>
</dbReference>
<dbReference type="InterPro" id="IPR011990">
    <property type="entry name" value="TPR-like_helical_dom_sf"/>
</dbReference>
<dbReference type="FunFam" id="1.25.40.10:FF:000073">
    <property type="entry name" value="Pentatricopeptide repeat-containing protein chloroplastic"/>
    <property type="match status" value="1"/>
</dbReference>
<dbReference type="Pfam" id="PF20431">
    <property type="entry name" value="E_motif"/>
    <property type="match status" value="1"/>
</dbReference>
<dbReference type="Pfam" id="PF13041">
    <property type="entry name" value="PPR_2"/>
    <property type="match status" value="4"/>
</dbReference>
<dbReference type="FunFam" id="1.25.40.10:FF:000090">
    <property type="entry name" value="Pentatricopeptide repeat-containing protein, chloroplastic"/>
    <property type="match status" value="1"/>
</dbReference>
<feature type="repeat" description="PPR" evidence="2">
    <location>
        <begin position="81"/>
        <end position="115"/>
    </location>
</feature>
<dbReference type="AlphaFoldDB" id="A0A4Y1RG85"/>
<evidence type="ECO:0000256" key="1">
    <source>
        <dbReference type="ARBA" id="ARBA00022737"/>
    </source>
</evidence>
<dbReference type="Gene3D" id="1.25.40.10">
    <property type="entry name" value="Tetratricopeptide repeat domain"/>
    <property type="match status" value="7"/>
</dbReference>
<dbReference type="InterPro" id="IPR046960">
    <property type="entry name" value="PPR_At4g14850-like_plant"/>
</dbReference>
<dbReference type="EMBL" id="AP019301">
    <property type="protein sequence ID" value="BBH03300.1"/>
    <property type="molecule type" value="Genomic_DNA"/>
</dbReference>
<proteinExistence type="predicted"/>
<dbReference type="InterPro" id="IPR046848">
    <property type="entry name" value="E_motif"/>
</dbReference>
<evidence type="ECO:0000256" key="2">
    <source>
        <dbReference type="PROSITE-ProRule" id="PRU00708"/>
    </source>
</evidence>
<dbReference type="PROSITE" id="PS51375">
    <property type="entry name" value="PPR"/>
    <property type="match status" value="7"/>
</dbReference>
<evidence type="ECO:0000313" key="3">
    <source>
        <dbReference type="EMBL" id="BBH03300.1"/>
    </source>
</evidence>
<feature type="repeat" description="PPR" evidence="2">
    <location>
        <begin position="182"/>
        <end position="216"/>
    </location>
</feature>
<gene>
    <name evidence="3" type="ORF">Prudu_014132</name>
</gene>
<accession>A0A4Y1RG85</accession>
<feature type="repeat" description="PPR" evidence="2">
    <location>
        <begin position="283"/>
        <end position="313"/>
    </location>
</feature>
<dbReference type="PANTHER" id="PTHR47926">
    <property type="entry name" value="PENTATRICOPEPTIDE REPEAT-CONTAINING PROTEIN"/>
    <property type="match status" value="1"/>
</dbReference>
<dbReference type="Pfam" id="PF13812">
    <property type="entry name" value="PPR_3"/>
    <property type="match status" value="1"/>
</dbReference>
<dbReference type="Pfam" id="PF01535">
    <property type="entry name" value="PPR"/>
    <property type="match status" value="3"/>
</dbReference>
<dbReference type="InterPro" id="IPR002885">
    <property type="entry name" value="PPR_rpt"/>
</dbReference>
<feature type="repeat" description="PPR" evidence="2">
    <location>
        <begin position="151"/>
        <end position="181"/>
    </location>
</feature>
<dbReference type="FunFam" id="1.25.40.10:FF:000682">
    <property type="entry name" value="Pentatricopeptide repeat-containing protein At3g16610"/>
    <property type="match status" value="1"/>
</dbReference>
<feature type="repeat" description="PPR" evidence="2">
    <location>
        <begin position="483"/>
        <end position="517"/>
    </location>
</feature>
<organism evidence="3">
    <name type="scientific">Prunus dulcis</name>
    <name type="common">Almond</name>
    <name type="synonym">Amygdalus dulcis</name>
    <dbReference type="NCBI Taxonomy" id="3755"/>
    <lineage>
        <taxon>Eukaryota</taxon>
        <taxon>Viridiplantae</taxon>
        <taxon>Streptophyta</taxon>
        <taxon>Embryophyta</taxon>
        <taxon>Tracheophyta</taxon>
        <taxon>Spermatophyta</taxon>
        <taxon>Magnoliopsida</taxon>
        <taxon>eudicotyledons</taxon>
        <taxon>Gunneridae</taxon>
        <taxon>Pentapetalae</taxon>
        <taxon>rosids</taxon>
        <taxon>fabids</taxon>
        <taxon>Rosales</taxon>
        <taxon>Rosaceae</taxon>
        <taxon>Amygdaloideae</taxon>
        <taxon>Amygdaleae</taxon>
        <taxon>Prunus</taxon>
    </lineage>
</organism>